<reference evidence="1 2" key="1">
    <citation type="journal article" date="2024" name="Nat. Commun.">
        <title>Phylogenomics reveals the evolutionary origins of lichenization in chlorophyte algae.</title>
        <authorList>
            <person name="Puginier C."/>
            <person name="Libourel C."/>
            <person name="Otte J."/>
            <person name="Skaloud P."/>
            <person name="Haon M."/>
            <person name="Grisel S."/>
            <person name="Petersen M."/>
            <person name="Berrin J.G."/>
            <person name="Delaux P.M."/>
            <person name="Dal Grande F."/>
            <person name="Keller J."/>
        </authorList>
    </citation>
    <scope>NUCLEOTIDE SEQUENCE [LARGE SCALE GENOMIC DNA]</scope>
    <source>
        <strain evidence="1 2">SAG 2043</strain>
    </source>
</reference>
<gene>
    <name evidence="1" type="ORF">WJX72_001398</name>
</gene>
<evidence type="ECO:0000313" key="1">
    <source>
        <dbReference type="EMBL" id="KAK9803574.1"/>
    </source>
</evidence>
<dbReference type="EMBL" id="JALJOR010000020">
    <property type="protein sequence ID" value="KAK9803574.1"/>
    <property type="molecule type" value="Genomic_DNA"/>
</dbReference>
<sequence>MMDVVCGIIGCEFVVNVGDNIYENVRLSIESVPMMIALAQRLNVPTMVAACTAYLGSHLEKHARLVLPM</sequence>
<organism evidence="1 2">
    <name type="scientific">[Myrmecia] bisecta</name>
    <dbReference type="NCBI Taxonomy" id="41462"/>
    <lineage>
        <taxon>Eukaryota</taxon>
        <taxon>Viridiplantae</taxon>
        <taxon>Chlorophyta</taxon>
        <taxon>core chlorophytes</taxon>
        <taxon>Trebouxiophyceae</taxon>
        <taxon>Trebouxiales</taxon>
        <taxon>Trebouxiaceae</taxon>
        <taxon>Myrmecia</taxon>
    </lineage>
</organism>
<proteinExistence type="predicted"/>
<dbReference type="Proteomes" id="UP001489004">
    <property type="component" value="Unassembled WGS sequence"/>
</dbReference>
<evidence type="ECO:0000313" key="2">
    <source>
        <dbReference type="Proteomes" id="UP001489004"/>
    </source>
</evidence>
<dbReference type="AlphaFoldDB" id="A0AAW1NZW8"/>
<keyword evidence="2" id="KW-1185">Reference proteome</keyword>
<comment type="caution">
    <text evidence="1">The sequence shown here is derived from an EMBL/GenBank/DDBJ whole genome shotgun (WGS) entry which is preliminary data.</text>
</comment>
<accession>A0AAW1NZW8</accession>
<name>A0AAW1NZW8_9CHLO</name>
<protein>
    <submittedName>
        <fullName evidence="1">Uncharacterized protein</fullName>
    </submittedName>
</protein>